<name>A0A119VDE3_9BURK</name>
<feature type="chain" id="PRO_5007163139" description="YaiO family outer membrane beta-barrel protein" evidence="1">
    <location>
        <begin position="23"/>
        <end position="310"/>
    </location>
</feature>
<evidence type="ECO:0000313" key="2">
    <source>
        <dbReference type="EMBL" id="KWN05584.1"/>
    </source>
</evidence>
<sequence length="310" mass="35458">MTTRLLLWASWFAMSVVATAHAQSTSSRAAGTEVFMTSDSEGFEERRVSVEYFPRYIHGDQFVGIRAGDYFYWQGDWSRHGQKFSILARQLDPSTQNGWAVDGGAFHEGRHALATLDGNVRVPITTTTAWEGFTSRDWVETPRALDAGIHYTFAGMALEQQIGRHVTVIGVAGQQYFSDGNRRDHGRLRIIYQPSLELGLTIQARFRTYHSTHLDVGHAYFNPEHYRESLLAVGWRHRFHNWMSMVVLGLGREIVNGTPSEPTQLVEVSLQSPLYDSQFVRMRAGYNRSASYFGPDYRYRYVAAEWILRF</sequence>
<evidence type="ECO:0008006" key="4">
    <source>
        <dbReference type="Google" id="ProtNLM"/>
    </source>
</evidence>
<comment type="caution">
    <text evidence="2">The sequence shown here is derived from an EMBL/GenBank/DDBJ whole genome shotgun (WGS) entry which is preliminary data.</text>
</comment>
<evidence type="ECO:0000256" key="1">
    <source>
        <dbReference type="SAM" id="SignalP"/>
    </source>
</evidence>
<evidence type="ECO:0000313" key="3">
    <source>
        <dbReference type="Proteomes" id="UP000068016"/>
    </source>
</evidence>
<reference evidence="2 3" key="1">
    <citation type="submission" date="2015-11" db="EMBL/GenBank/DDBJ databases">
        <title>Expanding the genomic diversity of Burkholderia species for the development of highly accurate diagnostics.</title>
        <authorList>
            <person name="Sahl J."/>
            <person name="Keim P."/>
            <person name="Wagner D."/>
        </authorList>
    </citation>
    <scope>NUCLEOTIDE SEQUENCE [LARGE SCALE GENOMIC DNA]</scope>
    <source>
        <strain evidence="2 3">MSMB793WGS</strain>
    </source>
</reference>
<feature type="signal peptide" evidence="1">
    <location>
        <begin position="1"/>
        <end position="22"/>
    </location>
</feature>
<keyword evidence="1" id="KW-0732">Signal</keyword>
<dbReference type="AlphaFoldDB" id="A0A119VDE3"/>
<proteinExistence type="predicted"/>
<organism evidence="2 3">
    <name type="scientific">Burkholderia territorii</name>
    <dbReference type="NCBI Taxonomy" id="1503055"/>
    <lineage>
        <taxon>Bacteria</taxon>
        <taxon>Pseudomonadati</taxon>
        <taxon>Pseudomonadota</taxon>
        <taxon>Betaproteobacteria</taxon>
        <taxon>Burkholderiales</taxon>
        <taxon>Burkholderiaceae</taxon>
        <taxon>Burkholderia</taxon>
        <taxon>Burkholderia cepacia complex</taxon>
    </lineage>
</organism>
<dbReference type="Proteomes" id="UP000068016">
    <property type="component" value="Unassembled WGS sequence"/>
</dbReference>
<protein>
    <recommendedName>
        <fullName evidence="4">YaiO family outer membrane beta-barrel protein</fullName>
    </recommendedName>
</protein>
<gene>
    <name evidence="2" type="ORF">WT83_28890</name>
</gene>
<accession>A0A119VDE3</accession>
<dbReference type="EMBL" id="LPLZ01000081">
    <property type="protein sequence ID" value="KWN05584.1"/>
    <property type="molecule type" value="Genomic_DNA"/>
</dbReference>